<gene>
    <name evidence="5" type="ORF">JYA63_14750</name>
</gene>
<comment type="caution">
    <text evidence="5">The sequence shown here is derived from an EMBL/GenBank/DDBJ whole genome shotgun (WGS) entry which is preliminary data.</text>
</comment>
<dbReference type="Pfam" id="PF07840">
    <property type="entry name" value="FadR_C"/>
    <property type="match status" value="1"/>
</dbReference>
<feature type="domain" description="FadR C-terminal" evidence="4">
    <location>
        <begin position="2"/>
        <end position="92"/>
    </location>
</feature>
<evidence type="ECO:0000313" key="5">
    <source>
        <dbReference type="EMBL" id="MBN3555535.1"/>
    </source>
</evidence>
<evidence type="ECO:0000259" key="4">
    <source>
        <dbReference type="Pfam" id="PF07840"/>
    </source>
</evidence>
<name>A0ABS2ZU20_9BACL</name>
<keyword evidence="1" id="KW-0805">Transcription regulation</keyword>
<keyword evidence="2" id="KW-0238">DNA-binding</keyword>
<keyword evidence="6" id="KW-1185">Reference proteome</keyword>
<evidence type="ECO:0000256" key="2">
    <source>
        <dbReference type="ARBA" id="ARBA00023125"/>
    </source>
</evidence>
<dbReference type="SUPFAM" id="SSF48008">
    <property type="entry name" value="GntR ligand-binding domain-like"/>
    <property type="match status" value="1"/>
</dbReference>
<reference evidence="5 6" key="1">
    <citation type="submission" date="2021-01" db="EMBL/GenBank/DDBJ databases">
        <title>Genome Sequencing of Type Strains.</title>
        <authorList>
            <person name="Lemaire J.F."/>
            <person name="Inderbitzin P."/>
            <person name="Collins S.B."/>
            <person name="Wespe N."/>
            <person name="Knight-Connoni V."/>
        </authorList>
    </citation>
    <scope>NUCLEOTIDE SEQUENCE [LARGE SCALE GENOMIC DNA]</scope>
    <source>
        <strain evidence="5 6">DSM 23009</strain>
    </source>
</reference>
<dbReference type="InterPro" id="IPR028374">
    <property type="entry name" value="FadR_C"/>
</dbReference>
<dbReference type="Gene3D" id="1.20.120.530">
    <property type="entry name" value="GntR ligand-binding domain-like"/>
    <property type="match status" value="1"/>
</dbReference>
<dbReference type="EMBL" id="JAFHKR010000039">
    <property type="protein sequence ID" value="MBN3555535.1"/>
    <property type="molecule type" value="Genomic_DNA"/>
</dbReference>
<keyword evidence="3" id="KW-0804">Transcription</keyword>
<dbReference type="InterPro" id="IPR008920">
    <property type="entry name" value="TF_FadR/GntR_C"/>
</dbReference>
<evidence type="ECO:0000256" key="1">
    <source>
        <dbReference type="ARBA" id="ARBA00023015"/>
    </source>
</evidence>
<proteinExistence type="predicted"/>
<accession>A0ABS2ZU20</accession>
<dbReference type="Proteomes" id="UP001296923">
    <property type="component" value="Unassembled WGS sequence"/>
</dbReference>
<evidence type="ECO:0000313" key="6">
    <source>
        <dbReference type="Proteomes" id="UP001296923"/>
    </source>
</evidence>
<organism evidence="5 6">
    <name type="scientific">Fictibacillus nanhaiensis</name>
    <dbReference type="NCBI Taxonomy" id="742169"/>
    <lineage>
        <taxon>Bacteria</taxon>
        <taxon>Bacillati</taxon>
        <taxon>Bacillota</taxon>
        <taxon>Bacilli</taxon>
        <taxon>Bacillales</taxon>
        <taxon>Fictibacillaceae</taxon>
        <taxon>Fictibacillus</taxon>
    </lineage>
</organism>
<evidence type="ECO:0000256" key="3">
    <source>
        <dbReference type="ARBA" id="ARBA00023163"/>
    </source>
</evidence>
<sequence length="97" mass="11401">MSDEPHSYAIFDWELQQDIALLSPNPIYRLILNSFNDLYHRMALQYFENSSHRSISKQYYFALLDSLLNGDIEGTEKIARSMMKNSLHLWKKQMNGG</sequence>
<protein>
    <recommendedName>
        <fullName evidence="4">FadR C-terminal domain-containing protein</fullName>
    </recommendedName>
</protein>